<dbReference type="EMBL" id="MABE01000015">
    <property type="protein sequence ID" value="OUS41566.1"/>
    <property type="molecule type" value="Genomic_DNA"/>
</dbReference>
<dbReference type="Proteomes" id="UP000227088">
    <property type="component" value="Unassembled WGS sequence"/>
</dbReference>
<evidence type="ECO:0000256" key="1">
    <source>
        <dbReference type="SAM" id="Phobius"/>
    </source>
</evidence>
<proteinExistence type="predicted"/>
<feature type="transmembrane region" description="Helical" evidence="1">
    <location>
        <begin position="288"/>
        <end position="305"/>
    </location>
</feature>
<feature type="transmembrane region" description="Helical" evidence="1">
    <location>
        <begin position="68"/>
        <end position="88"/>
    </location>
</feature>
<feature type="transmembrane region" description="Helical" evidence="1">
    <location>
        <begin position="141"/>
        <end position="168"/>
    </location>
</feature>
<feature type="transmembrane region" description="Helical" evidence="1">
    <location>
        <begin position="258"/>
        <end position="276"/>
    </location>
</feature>
<feature type="transmembrane region" description="Helical" evidence="1">
    <location>
        <begin position="342"/>
        <end position="361"/>
    </location>
</feature>
<keyword evidence="1" id="KW-0812">Transmembrane</keyword>
<evidence type="ECO:0000313" key="2">
    <source>
        <dbReference type="EMBL" id="OUS41566.1"/>
    </source>
</evidence>
<comment type="caution">
    <text evidence="2">The sequence shown here is derived from an EMBL/GenBank/DDBJ whole genome shotgun (WGS) entry which is preliminary data.</text>
</comment>
<protein>
    <recommendedName>
        <fullName evidence="4">Glycosyltransferase RgtA/B/C/D-like domain-containing protein</fullName>
    </recommendedName>
</protein>
<reference evidence="3" key="1">
    <citation type="journal article" date="2017" name="Proc. Natl. Acad. Sci. U.S.A.">
        <title>Simulation of Deepwater Horizon oil plume reveals substrate specialization within a complex community of hydrocarbon degraders.</title>
        <authorList>
            <person name="Hu P."/>
            <person name="Dubinsky E.A."/>
            <person name="Probst A.J."/>
            <person name="Wang J."/>
            <person name="Sieber C.M.K."/>
            <person name="Tom L.M."/>
            <person name="Gardinali P."/>
            <person name="Banfield J.F."/>
            <person name="Atlas R.M."/>
            <person name="Andersen G.L."/>
        </authorList>
    </citation>
    <scope>NUCLEOTIDE SEQUENCE [LARGE SCALE GENOMIC DNA]</scope>
</reference>
<accession>A0A1Y5HW77</accession>
<dbReference type="AlphaFoldDB" id="A0A1Y5HW77"/>
<evidence type="ECO:0008006" key="4">
    <source>
        <dbReference type="Google" id="ProtNLM"/>
    </source>
</evidence>
<keyword evidence="1" id="KW-1133">Transmembrane helix</keyword>
<feature type="transmembrane region" description="Helical" evidence="1">
    <location>
        <begin position="189"/>
        <end position="208"/>
    </location>
</feature>
<organism evidence="2 3">
    <name type="scientific">Oleispira antarctica</name>
    <dbReference type="NCBI Taxonomy" id="188908"/>
    <lineage>
        <taxon>Bacteria</taxon>
        <taxon>Pseudomonadati</taxon>
        <taxon>Pseudomonadota</taxon>
        <taxon>Gammaproteobacteria</taxon>
        <taxon>Oceanospirillales</taxon>
        <taxon>Oceanospirillaceae</taxon>
        <taxon>Oleispira</taxon>
    </lineage>
</organism>
<evidence type="ECO:0000313" key="3">
    <source>
        <dbReference type="Proteomes" id="UP000227088"/>
    </source>
</evidence>
<feature type="transmembrane region" description="Helical" evidence="1">
    <location>
        <begin position="311"/>
        <end position="330"/>
    </location>
</feature>
<name>A0A1Y5HW77_OLEAN</name>
<gene>
    <name evidence="2" type="ORF">A9R00_00290</name>
</gene>
<sequence>MTLMNIKSIYISSALLILVTILSTQFELVEDWKATHWVMSYDLEFIKRGAIGSITSDLFTLPISLEQISLAAYCVYFLLSIFLILYVVPAFKDDLPLITLLLSSGFALQQLGYDIGRFDHIVLLLTLVTLKIAPLCKNNPALVTILLILLSALSMLVHEAAALIAIPLTFSALSISIIKNEKSYLCPSVYLASSICIFFAIIIMGSPITSPEQWVAFLQSKADFVINLNSAAVTHNSLQDNILISFERLITTKTANRMLLVFIFSSAYIYIIYRIFQKQLINENRSIAFLTLLPIMATIPLFFLGLDYYRWIALAMLNTLLILTFLRHMTEKKPINASRKTLFILATFTLYAGPLGISIALPDRLMLFRSIHSLF</sequence>
<keyword evidence="1" id="KW-0472">Membrane</keyword>